<comment type="caution">
    <text evidence="3">The sequence shown here is derived from an EMBL/GenBank/DDBJ whole genome shotgun (WGS) entry which is preliminary data.</text>
</comment>
<dbReference type="GO" id="GO:0030288">
    <property type="term" value="C:outer membrane-bounded periplasmic space"/>
    <property type="evidence" value="ECO:0007669"/>
    <property type="project" value="TreeGrafter"/>
</dbReference>
<dbReference type="GO" id="GO:0008745">
    <property type="term" value="F:N-acetylmuramoyl-L-alanine amidase activity"/>
    <property type="evidence" value="ECO:0007669"/>
    <property type="project" value="InterPro"/>
</dbReference>
<dbReference type="InterPro" id="IPR050695">
    <property type="entry name" value="N-acetylmuramoyl_amidase_3"/>
</dbReference>
<evidence type="ECO:0000256" key="1">
    <source>
        <dbReference type="ARBA" id="ARBA00022801"/>
    </source>
</evidence>
<protein>
    <recommendedName>
        <fullName evidence="2">MurNAc-LAA domain-containing protein</fullName>
    </recommendedName>
</protein>
<dbReference type="InterPro" id="IPR002508">
    <property type="entry name" value="MurNAc-LAA_cat"/>
</dbReference>
<dbReference type="NCBIfam" id="TIGR02883">
    <property type="entry name" value="spore_cwlD"/>
    <property type="match status" value="1"/>
</dbReference>
<feature type="domain" description="MurNAc-LAA" evidence="2">
    <location>
        <begin position="114"/>
        <end position="227"/>
    </location>
</feature>
<dbReference type="PANTHER" id="PTHR30404">
    <property type="entry name" value="N-ACETYLMURAMOYL-L-ALANINE AMIDASE"/>
    <property type="match status" value="1"/>
</dbReference>
<dbReference type="EMBL" id="VSSQ01018335">
    <property type="protein sequence ID" value="MPM61433.1"/>
    <property type="molecule type" value="Genomic_DNA"/>
</dbReference>
<name>A0A645BE21_9ZZZZ</name>
<dbReference type="SUPFAM" id="SSF53187">
    <property type="entry name" value="Zn-dependent exopeptidases"/>
    <property type="match status" value="1"/>
</dbReference>
<proteinExistence type="predicted"/>
<reference evidence="3" key="1">
    <citation type="submission" date="2019-08" db="EMBL/GenBank/DDBJ databases">
        <authorList>
            <person name="Kucharzyk K."/>
            <person name="Murdoch R.W."/>
            <person name="Higgins S."/>
            <person name="Loffler F."/>
        </authorList>
    </citation>
    <scope>NUCLEOTIDE SEQUENCE</scope>
</reference>
<dbReference type="AlphaFoldDB" id="A0A645BE21"/>
<accession>A0A645BE21</accession>
<dbReference type="Gene3D" id="3.40.630.40">
    <property type="entry name" value="Zn-dependent exopeptidases"/>
    <property type="match status" value="1"/>
</dbReference>
<gene>
    <name evidence="3" type="ORF">SDC9_108291</name>
</gene>
<dbReference type="Pfam" id="PF01520">
    <property type="entry name" value="Amidase_3"/>
    <property type="match status" value="1"/>
</dbReference>
<keyword evidence="1" id="KW-0378">Hydrolase</keyword>
<dbReference type="CDD" id="cd02696">
    <property type="entry name" value="MurNAc-LAA"/>
    <property type="match status" value="1"/>
</dbReference>
<dbReference type="PANTHER" id="PTHR30404:SF0">
    <property type="entry name" value="N-ACETYLMURAMOYL-L-ALANINE AMIDASE AMIC"/>
    <property type="match status" value="1"/>
</dbReference>
<sequence length="236" mass="26819">MLRQHKRIYFFSLIILTIIVWKCIPNVLAEKEITNEKSSRVILLDPGHGGIDGGAVSPTGTVEKHINLDISNKLKSELEKQGFKVIMTREEDKGLYSDSGSVRQKKREDLSNRSKMITESNCDVFVSIHLNMFPQRKYYGAQVWYASNESSNKLANIIQSNLKAYIDNGNNRIEKPAKDEYRVLRNVGEIPAVLVECGFLSNEVEESKLKTDIYQEKIAKVIALSIQSYFEKLADS</sequence>
<evidence type="ECO:0000259" key="2">
    <source>
        <dbReference type="SMART" id="SM00646"/>
    </source>
</evidence>
<dbReference type="SMART" id="SM00646">
    <property type="entry name" value="Ami_3"/>
    <property type="match status" value="1"/>
</dbReference>
<evidence type="ECO:0000313" key="3">
    <source>
        <dbReference type="EMBL" id="MPM61433.1"/>
    </source>
</evidence>
<dbReference type="InterPro" id="IPR014234">
    <property type="entry name" value="Spore_CwlD"/>
</dbReference>
<dbReference type="GO" id="GO:0009253">
    <property type="term" value="P:peptidoglycan catabolic process"/>
    <property type="evidence" value="ECO:0007669"/>
    <property type="project" value="InterPro"/>
</dbReference>
<organism evidence="3">
    <name type="scientific">bioreactor metagenome</name>
    <dbReference type="NCBI Taxonomy" id="1076179"/>
    <lineage>
        <taxon>unclassified sequences</taxon>
        <taxon>metagenomes</taxon>
        <taxon>ecological metagenomes</taxon>
    </lineage>
</organism>